<feature type="chain" id="PRO_5033042180" description="Coenzyme Q-binding protein COQ10 START domain-containing protein" evidence="2">
    <location>
        <begin position="22"/>
        <end position="204"/>
    </location>
</feature>
<dbReference type="InterPro" id="IPR023393">
    <property type="entry name" value="START-like_dom_sf"/>
</dbReference>
<dbReference type="RefSeq" id="WP_183494060.1">
    <property type="nucleotide sequence ID" value="NZ_JACIFF010000001.1"/>
</dbReference>
<feature type="signal peptide" evidence="2">
    <location>
        <begin position="1"/>
        <end position="21"/>
    </location>
</feature>
<sequence length="204" mass="22219">MKHLATLLLVAVYCSCVPAQSSDGFVLESQEDGVKIYVREEANGDLSVKAVTRARAQVQGVRQVLDDAPNYPEWVHRCDGAYIVDGGDLDDYVFVSGIDMPFPFRDKEVVARVEQGTDRSGILTRTITASPAAIPATKGRDRQEVYSGEWVITPLADGKVEIQCTVRTDAGAGLPAWLRKEIITGGPVKTIANLRRRLETVASS</sequence>
<dbReference type="SUPFAM" id="SSF55961">
    <property type="entry name" value="Bet v1-like"/>
    <property type="match status" value="1"/>
</dbReference>
<dbReference type="AlphaFoldDB" id="A0A840E248"/>
<dbReference type="Pfam" id="PF03364">
    <property type="entry name" value="Polyketide_cyc"/>
    <property type="match status" value="1"/>
</dbReference>
<evidence type="ECO:0000256" key="1">
    <source>
        <dbReference type="ARBA" id="ARBA00008918"/>
    </source>
</evidence>
<proteinExistence type="inferred from homology"/>
<dbReference type="EMBL" id="JACIFF010000001">
    <property type="protein sequence ID" value="MBB4077822.1"/>
    <property type="molecule type" value="Genomic_DNA"/>
</dbReference>
<dbReference type="InterPro" id="IPR028347">
    <property type="entry name" value="START_dom_prot"/>
</dbReference>
<name>A0A840E248_9BACT</name>
<evidence type="ECO:0000313" key="4">
    <source>
        <dbReference type="EMBL" id="MBB4077822.1"/>
    </source>
</evidence>
<dbReference type="PIRSF" id="PIRSF039033">
    <property type="entry name" value="START_dom"/>
    <property type="match status" value="1"/>
</dbReference>
<dbReference type="Proteomes" id="UP000576209">
    <property type="component" value="Unassembled WGS sequence"/>
</dbReference>
<keyword evidence="2" id="KW-0732">Signal</keyword>
<keyword evidence="5" id="KW-1185">Reference proteome</keyword>
<dbReference type="InterPro" id="IPR005031">
    <property type="entry name" value="COQ10_START"/>
</dbReference>
<comment type="similarity">
    <text evidence="1">Belongs to the ribosome association toxin RatA family.</text>
</comment>
<evidence type="ECO:0000259" key="3">
    <source>
        <dbReference type="Pfam" id="PF03364"/>
    </source>
</evidence>
<feature type="domain" description="Coenzyme Q-binding protein COQ10 START" evidence="3">
    <location>
        <begin position="63"/>
        <end position="183"/>
    </location>
</feature>
<protein>
    <recommendedName>
        <fullName evidence="3">Coenzyme Q-binding protein COQ10 START domain-containing protein</fullName>
    </recommendedName>
</protein>
<reference evidence="4 5" key="1">
    <citation type="submission" date="2020-08" db="EMBL/GenBank/DDBJ databases">
        <title>Genomic Encyclopedia of Type Strains, Phase IV (KMG-IV): sequencing the most valuable type-strain genomes for metagenomic binning, comparative biology and taxonomic classification.</title>
        <authorList>
            <person name="Goeker M."/>
        </authorList>
    </citation>
    <scope>NUCLEOTIDE SEQUENCE [LARGE SCALE GENOMIC DNA]</scope>
    <source>
        <strain evidence="4 5">DSM 105137</strain>
    </source>
</reference>
<organism evidence="4 5">
    <name type="scientific">Neolewinella aquimaris</name>
    <dbReference type="NCBI Taxonomy" id="1835722"/>
    <lineage>
        <taxon>Bacteria</taxon>
        <taxon>Pseudomonadati</taxon>
        <taxon>Bacteroidota</taxon>
        <taxon>Saprospiria</taxon>
        <taxon>Saprospirales</taxon>
        <taxon>Lewinellaceae</taxon>
        <taxon>Neolewinella</taxon>
    </lineage>
</organism>
<evidence type="ECO:0000313" key="5">
    <source>
        <dbReference type="Proteomes" id="UP000576209"/>
    </source>
</evidence>
<comment type="caution">
    <text evidence="4">The sequence shown here is derived from an EMBL/GenBank/DDBJ whole genome shotgun (WGS) entry which is preliminary data.</text>
</comment>
<accession>A0A840E248</accession>
<dbReference type="Gene3D" id="3.30.530.20">
    <property type="match status" value="1"/>
</dbReference>
<evidence type="ECO:0000256" key="2">
    <source>
        <dbReference type="SAM" id="SignalP"/>
    </source>
</evidence>
<gene>
    <name evidence="4" type="ORF">GGR28_000423</name>
</gene>